<dbReference type="AlphaFoldDB" id="A0A1H2LBL7"/>
<dbReference type="RefSeq" id="WP_091279329.1">
    <property type="nucleotide sequence ID" value="NZ_LT629804.1"/>
</dbReference>
<dbReference type="GeneID" id="65344176"/>
<dbReference type="Gene3D" id="3.20.20.80">
    <property type="entry name" value="Glycosidases"/>
    <property type="match status" value="1"/>
</dbReference>
<evidence type="ECO:0000313" key="2">
    <source>
        <dbReference type="Proteomes" id="UP000214355"/>
    </source>
</evidence>
<dbReference type="InterPro" id="IPR017853">
    <property type="entry name" value="GH"/>
</dbReference>
<reference evidence="2" key="1">
    <citation type="submission" date="2016-10" db="EMBL/GenBank/DDBJ databases">
        <authorList>
            <person name="Varghese N."/>
            <person name="Submissions S."/>
        </authorList>
    </citation>
    <scope>NUCLEOTIDE SEQUENCE [LARGE SCALE GENOMIC DNA]</scope>
    <source>
        <strain evidence="2">DSM 10002</strain>
    </source>
</reference>
<evidence type="ECO:0000313" key="1">
    <source>
        <dbReference type="EMBL" id="SDU78319.1"/>
    </source>
</evidence>
<sequence>MKFGVNYTPRIGWFHSWLDFTPDHVRADLDAIASLGVDHIRIFPLWPVLQPNRTLIRQQALDDVATVVQLAHERGMDTYVDVLQGHLSSFDYLPSWVNSWHRRNIFTDPDVVSGEKALVEALATRLHDVPGARGLSLGNEFIQFAANRHPEQHKITTEQAHAWLNELLTVARTHWPEGMHVHTHDDDLWFDTGHPFDPAAAVTFGDATTVHSWVFGKVGPRFGKGSPQLQWFARYLCELAYAWGESFGQNRPVWLQEIGSPSNYVDPADAASFLTANIERLMGSHGGGTAPNLNAITWWCSHDVSRSLADFPELEHTLGLFDSDGAIKPIGRAYREAIATWHDADWHAAEPTTVERPTLTLELEPQTRDWADANHGFFDQWMEQALAGEVPQIAINQVS</sequence>
<dbReference type="SUPFAM" id="SSF51445">
    <property type="entry name" value="(Trans)glycosidases"/>
    <property type="match status" value="1"/>
</dbReference>
<name>A0A1H2LBL7_9ACTO</name>
<dbReference type="STRING" id="131112.SAMN04489737_0425"/>
<dbReference type="Proteomes" id="UP000214355">
    <property type="component" value="Chromosome I"/>
</dbReference>
<evidence type="ECO:0008006" key="3">
    <source>
        <dbReference type="Google" id="ProtNLM"/>
    </source>
</evidence>
<dbReference type="EMBL" id="LT629804">
    <property type="protein sequence ID" value="SDU78319.1"/>
    <property type="molecule type" value="Genomic_DNA"/>
</dbReference>
<dbReference type="OrthoDB" id="110211at2"/>
<protein>
    <recommendedName>
        <fullName evidence="3">Cellulase (Glycosyl hydrolase family 5)</fullName>
    </recommendedName>
</protein>
<gene>
    <name evidence="1" type="ORF">SAMN04489737_0425</name>
</gene>
<accession>A0A1H2LBL7</accession>
<organism evidence="1 2">
    <name type="scientific">Arcanobacterium phocae</name>
    <dbReference type="NCBI Taxonomy" id="131112"/>
    <lineage>
        <taxon>Bacteria</taxon>
        <taxon>Bacillati</taxon>
        <taxon>Actinomycetota</taxon>
        <taxon>Actinomycetes</taxon>
        <taxon>Actinomycetales</taxon>
        <taxon>Actinomycetaceae</taxon>
        <taxon>Arcanobacterium</taxon>
    </lineage>
</organism>
<keyword evidence="2" id="KW-1185">Reference proteome</keyword>
<proteinExistence type="predicted"/>